<dbReference type="SUPFAM" id="SSF51126">
    <property type="entry name" value="Pectin lyase-like"/>
    <property type="match status" value="1"/>
</dbReference>
<dbReference type="InterPro" id="IPR012334">
    <property type="entry name" value="Pectin_lyas_fold"/>
</dbReference>
<dbReference type="Pfam" id="PF00295">
    <property type="entry name" value="Glyco_hydro_28"/>
    <property type="match status" value="1"/>
</dbReference>
<accession>A0A9D1QBW5</accession>
<keyword evidence="2 4" id="KW-0378">Hydrolase</keyword>
<reference evidence="5" key="2">
    <citation type="submission" date="2021-04" db="EMBL/GenBank/DDBJ databases">
        <authorList>
            <person name="Gilroy R."/>
        </authorList>
    </citation>
    <scope>NUCLEOTIDE SEQUENCE</scope>
    <source>
        <strain evidence="5">ChiHcolR34-3080</strain>
    </source>
</reference>
<dbReference type="GO" id="GO:0005975">
    <property type="term" value="P:carbohydrate metabolic process"/>
    <property type="evidence" value="ECO:0007669"/>
    <property type="project" value="InterPro"/>
</dbReference>
<evidence type="ECO:0000256" key="4">
    <source>
        <dbReference type="RuleBase" id="RU361169"/>
    </source>
</evidence>
<evidence type="ECO:0000256" key="1">
    <source>
        <dbReference type="ARBA" id="ARBA00008834"/>
    </source>
</evidence>
<dbReference type="Gene3D" id="2.160.20.10">
    <property type="entry name" value="Single-stranded right-handed beta-helix, Pectin lyase-like"/>
    <property type="match status" value="1"/>
</dbReference>
<evidence type="ECO:0000256" key="2">
    <source>
        <dbReference type="ARBA" id="ARBA00022801"/>
    </source>
</evidence>
<gene>
    <name evidence="5" type="ORF">H9890_07090</name>
</gene>
<evidence type="ECO:0000313" key="6">
    <source>
        <dbReference type="Proteomes" id="UP000823933"/>
    </source>
</evidence>
<comment type="caution">
    <text evidence="5">The sequence shown here is derived from an EMBL/GenBank/DDBJ whole genome shotgun (WGS) entry which is preliminary data.</text>
</comment>
<evidence type="ECO:0000313" key="5">
    <source>
        <dbReference type="EMBL" id="HIW09146.1"/>
    </source>
</evidence>
<name>A0A9D1QBW5_9FIRM</name>
<reference evidence="5" key="1">
    <citation type="journal article" date="2021" name="PeerJ">
        <title>Extensive microbial diversity within the chicken gut microbiome revealed by metagenomics and culture.</title>
        <authorList>
            <person name="Gilroy R."/>
            <person name="Ravi A."/>
            <person name="Getino M."/>
            <person name="Pursley I."/>
            <person name="Horton D.L."/>
            <person name="Alikhan N.F."/>
            <person name="Baker D."/>
            <person name="Gharbi K."/>
            <person name="Hall N."/>
            <person name="Watson M."/>
            <person name="Adriaenssens E.M."/>
            <person name="Foster-Nyarko E."/>
            <person name="Jarju S."/>
            <person name="Secka A."/>
            <person name="Antonio M."/>
            <person name="Oren A."/>
            <person name="Chaudhuri R.R."/>
            <person name="La Ragione R."/>
            <person name="Hildebrand F."/>
            <person name="Pallen M.J."/>
        </authorList>
    </citation>
    <scope>NUCLEOTIDE SEQUENCE</scope>
    <source>
        <strain evidence="5">ChiHcolR34-3080</strain>
    </source>
</reference>
<keyword evidence="3 4" id="KW-0326">Glycosidase</keyword>
<dbReference type="GO" id="GO:0004650">
    <property type="term" value="F:polygalacturonase activity"/>
    <property type="evidence" value="ECO:0007669"/>
    <property type="project" value="InterPro"/>
</dbReference>
<dbReference type="InterPro" id="IPR051801">
    <property type="entry name" value="GH28_Enzymes"/>
</dbReference>
<dbReference type="InterPro" id="IPR011050">
    <property type="entry name" value="Pectin_lyase_fold/virulence"/>
</dbReference>
<protein>
    <submittedName>
        <fullName evidence="5">Exopolygalacturonase</fullName>
    </submittedName>
</protein>
<dbReference type="PANTHER" id="PTHR31339">
    <property type="entry name" value="PECTIN LYASE-RELATED"/>
    <property type="match status" value="1"/>
</dbReference>
<dbReference type="Proteomes" id="UP000823933">
    <property type="component" value="Unassembled WGS sequence"/>
</dbReference>
<comment type="similarity">
    <text evidence="1 4">Belongs to the glycosyl hydrolase 28 family.</text>
</comment>
<dbReference type="InterPro" id="IPR000743">
    <property type="entry name" value="Glyco_hydro_28"/>
</dbReference>
<dbReference type="AlphaFoldDB" id="A0A9D1QBW5"/>
<dbReference type="EMBL" id="DXHQ01000080">
    <property type="protein sequence ID" value="HIW09146.1"/>
    <property type="molecule type" value="Genomic_DNA"/>
</dbReference>
<sequence>MQRPVQMREHFPDGTPIGPWFYDDSVPTLEQLGRPYRVTDYGVLDDGRLHTAELQALIDRIAAEGGGVMVVPAGVYLTGSLFFKQGVSLYLGEGAMLRGSDDIADYPLLPTRIEGESCPYFAALINADGLDGFTICGPGAIDGNGLRAWRAFWLRRQWNPACTNKDEQRPRLVYLSHCSNVLVAGVRMQNSHFWTNHLYKCDHVRYLNCRVFSPAEPVKAPSTDAIDLDVCTDVLIKGCRFEVNDDAVVLKGGKGPWADTLPENGANERILIEDCSYGFCHGCLTFGSECVHSRNVLLRRVTVDASLNFLWFKMRPDTPQLYEYVAVENAKGTVDHFFNVSGWTQFFDAKGRADIPVSRAEQVALRRCDFTCGTCFDMPGGGRDYHFDGLTLEEVCVRASEGLELPGCVQNVTQKNVSVTRL</sequence>
<evidence type="ECO:0000256" key="3">
    <source>
        <dbReference type="ARBA" id="ARBA00023295"/>
    </source>
</evidence>
<dbReference type="PANTHER" id="PTHR31339:SF9">
    <property type="entry name" value="PLASMIN AND FIBRONECTIN-BINDING PROTEIN A"/>
    <property type="match status" value="1"/>
</dbReference>
<proteinExistence type="inferred from homology"/>
<organism evidence="5 6">
    <name type="scientific">Candidatus Faecalibacterium intestinigallinarum</name>
    <dbReference type="NCBI Taxonomy" id="2838581"/>
    <lineage>
        <taxon>Bacteria</taxon>
        <taxon>Bacillati</taxon>
        <taxon>Bacillota</taxon>
        <taxon>Clostridia</taxon>
        <taxon>Eubacteriales</taxon>
        <taxon>Oscillospiraceae</taxon>
        <taxon>Faecalibacterium</taxon>
    </lineage>
</organism>